<feature type="compositionally biased region" description="Basic and acidic residues" evidence="1">
    <location>
        <begin position="161"/>
        <end position="180"/>
    </location>
</feature>
<dbReference type="EMBL" id="JACIEK010000008">
    <property type="protein sequence ID" value="MBB3999116.1"/>
    <property type="molecule type" value="Genomic_DNA"/>
</dbReference>
<gene>
    <name evidence="2" type="ORF">GGR04_002975</name>
</gene>
<evidence type="ECO:0008006" key="4">
    <source>
        <dbReference type="Google" id="ProtNLM"/>
    </source>
</evidence>
<dbReference type="AlphaFoldDB" id="A0A7W6H5V2"/>
<protein>
    <recommendedName>
        <fullName evidence="4">DUF2497 domain-containing protein</fullName>
    </recommendedName>
</protein>
<feature type="region of interest" description="Disordered" evidence="1">
    <location>
        <begin position="207"/>
        <end position="248"/>
    </location>
</feature>
<evidence type="ECO:0000313" key="3">
    <source>
        <dbReference type="Proteomes" id="UP000542776"/>
    </source>
</evidence>
<evidence type="ECO:0000313" key="2">
    <source>
        <dbReference type="EMBL" id="MBB3999116.1"/>
    </source>
</evidence>
<reference evidence="2 3" key="1">
    <citation type="submission" date="2020-08" db="EMBL/GenBank/DDBJ databases">
        <title>Genomic Encyclopedia of Type Strains, Phase IV (KMG-IV): sequencing the most valuable type-strain genomes for metagenomic binning, comparative biology and taxonomic classification.</title>
        <authorList>
            <person name="Goeker M."/>
        </authorList>
    </citation>
    <scope>NUCLEOTIDE SEQUENCE [LARGE SCALE GENOMIC DNA]</scope>
    <source>
        <strain evidence="2 3">DSM 102238</strain>
    </source>
</reference>
<sequence length="323" mass="34340">MSKANVAQEPSMDEILASIRRIIETGEDRNGAPNAGLASARLQRAPYAFGIAPASLQSDLPTARAPAEFPADAEDVARVEGAALSSSVAVTAPGERSEEDDDRLTAALETELAASWGSFEVVPPTVAAPMREPAPSFVDAPEPVYDDAAAAVEVSANADSAARDQSRETAPEFADTHDGDGNGDVTPEAGFASFDAPAHETPILQDQSAMGTESTLSDRGVFEPANTDERDRRAAAGPESTFYAPIHDTSASPLASDMTGNLVAASFDELAQAIRNGELKSLESMAQEMLRPMLQEWLDDNLPRMVERLVREEIERMARGGRR</sequence>
<name>A0A7W6H5V2_9HYPH</name>
<evidence type="ECO:0000256" key="1">
    <source>
        <dbReference type="SAM" id="MobiDB-lite"/>
    </source>
</evidence>
<proteinExistence type="predicted"/>
<comment type="caution">
    <text evidence="2">The sequence shown here is derived from an EMBL/GenBank/DDBJ whole genome shotgun (WGS) entry which is preliminary data.</text>
</comment>
<dbReference type="RefSeq" id="WP_246393172.1">
    <property type="nucleotide sequence ID" value="NZ_JACIEK010000008.1"/>
</dbReference>
<dbReference type="Proteomes" id="UP000542776">
    <property type="component" value="Unassembled WGS sequence"/>
</dbReference>
<dbReference type="InterPro" id="IPR019632">
    <property type="entry name" value="DUF2497"/>
</dbReference>
<feature type="region of interest" description="Disordered" evidence="1">
    <location>
        <begin position="155"/>
        <end position="192"/>
    </location>
</feature>
<feature type="compositionally biased region" description="Polar residues" evidence="1">
    <location>
        <begin position="207"/>
        <end position="217"/>
    </location>
</feature>
<dbReference type="Pfam" id="PF10691">
    <property type="entry name" value="DUF2497"/>
    <property type="match status" value="1"/>
</dbReference>
<keyword evidence="3" id="KW-1185">Reference proteome</keyword>
<organism evidence="2 3">
    <name type="scientific">Aureimonas pseudogalii</name>
    <dbReference type="NCBI Taxonomy" id="1744844"/>
    <lineage>
        <taxon>Bacteria</taxon>
        <taxon>Pseudomonadati</taxon>
        <taxon>Pseudomonadota</taxon>
        <taxon>Alphaproteobacteria</taxon>
        <taxon>Hyphomicrobiales</taxon>
        <taxon>Aurantimonadaceae</taxon>
        <taxon>Aureimonas</taxon>
    </lineage>
</organism>
<accession>A0A7W6H5V2</accession>